<organism evidence="1 2">
    <name type="scientific">Arthrobotrys oligospora (strain ATCC 24927 / CBS 115.81 / DSM 1491)</name>
    <name type="common">Nematode-trapping fungus</name>
    <name type="synonym">Didymozoophaga oligospora</name>
    <dbReference type="NCBI Taxonomy" id="756982"/>
    <lineage>
        <taxon>Eukaryota</taxon>
        <taxon>Fungi</taxon>
        <taxon>Dikarya</taxon>
        <taxon>Ascomycota</taxon>
        <taxon>Pezizomycotina</taxon>
        <taxon>Orbiliomycetes</taxon>
        <taxon>Orbiliales</taxon>
        <taxon>Orbiliaceae</taxon>
        <taxon>Orbilia</taxon>
        <taxon>Orbilia oligospora</taxon>
    </lineage>
</organism>
<comment type="caution">
    <text evidence="1">The sequence shown here is derived from an EMBL/GenBank/DDBJ whole genome shotgun (WGS) entry which is preliminary data.</text>
</comment>
<evidence type="ECO:0000313" key="1">
    <source>
        <dbReference type="EMBL" id="EGX47250.1"/>
    </source>
</evidence>
<dbReference type="OrthoDB" id="2316594at2759"/>
<keyword evidence="2" id="KW-1185">Reference proteome</keyword>
<dbReference type="InParanoid" id="G1XI19"/>
<gene>
    <name evidence="1" type="ORF">AOL_s00091g71</name>
</gene>
<dbReference type="EMBL" id="ADOT01000165">
    <property type="protein sequence ID" value="EGX47250.1"/>
    <property type="molecule type" value="Genomic_DNA"/>
</dbReference>
<sequence length="423" mass="47060">MRAKVQNVLQCWLYDAFYQHIPADSLKLRNLSKKFAKLYDQKRSKAQRKYRVPPTPSDPAVKKLFPHWSLWHRDGPPPATSAIQNAPKPQAVTVPQIQATQSTVQSEILRPAQGPSQIQGLEAFTMDAATAYHTRAIEIDSKITGQPSTRPEIQIEGGWKMSTKKLINTSTQLFDRPPDSDANDHTPAEPIISPAPLFTSDTIRVDPSIDDAPASSLQFATFAKLQSESLKLNFRSDEELDDDIVFLNTNTPFTTFICGLQGSGKSHSLSVIMENCVIQNPAVGILHRPLAGVVFYFSPFTPLDVGKPCEIAYLAVPSFSPTTSAPPQQNCTRKVTILISRSNLSNMQQVYRKIPSVTVYPLLLKASQLTTKTMLYPMSIQEDNTALYLQIITRILKNMAANNSFNYEKFKAQLALESFTSAQ</sequence>
<dbReference type="eggNOG" id="ENOG502QQSW">
    <property type="taxonomic scope" value="Eukaryota"/>
</dbReference>
<dbReference type="RefSeq" id="XP_011124131.1">
    <property type="nucleotide sequence ID" value="XM_011125829.1"/>
</dbReference>
<reference evidence="1 2" key="1">
    <citation type="journal article" date="2011" name="PLoS Pathog.">
        <title>Genomic and proteomic analyses of the fungus Arthrobotrys oligospora provide insights into nematode-trap formation.</title>
        <authorList>
            <person name="Yang J."/>
            <person name="Wang L."/>
            <person name="Ji X."/>
            <person name="Feng Y."/>
            <person name="Li X."/>
            <person name="Zou C."/>
            <person name="Xu J."/>
            <person name="Ren Y."/>
            <person name="Mi Q."/>
            <person name="Wu J."/>
            <person name="Liu S."/>
            <person name="Liu Y."/>
            <person name="Huang X."/>
            <person name="Wang H."/>
            <person name="Niu X."/>
            <person name="Li J."/>
            <person name="Liang L."/>
            <person name="Luo Y."/>
            <person name="Ji K."/>
            <person name="Zhou W."/>
            <person name="Yu Z."/>
            <person name="Li G."/>
            <person name="Liu Y."/>
            <person name="Li L."/>
            <person name="Qiao M."/>
            <person name="Feng L."/>
            <person name="Zhang K.-Q."/>
        </authorList>
    </citation>
    <scope>NUCLEOTIDE SEQUENCE [LARGE SCALE GENOMIC DNA]</scope>
    <source>
        <strain evidence="2">ATCC 24927 / CBS 115.81 / DSM 1491</strain>
    </source>
</reference>
<evidence type="ECO:0000313" key="2">
    <source>
        <dbReference type="Proteomes" id="UP000008784"/>
    </source>
</evidence>
<accession>G1XI19</accession>
<proteinExistence type="predicted"/>
<dbReference type="AlphaFoldDB" id="G1XI19"/>
<protein>
    <submittedName>
        <fullName evidence="1">Uncharacterized protein</fullName>
    </submittedName>
</protein>
<dbReference type="STRING" id="756982.G1XI19"/>
<dbReference type="GeneID" id="22895114"/>
<dbReference type="Proteomes" id="UP000008784">
    <property type="component" value="Unassembled WGS sequence"/>
</dbReference>
<name>G1XI19_ARTOA</name>
<dbReference type="HOGENOM" id="CLU_015256_5_1_1"/>